<accession>A0A0L1ML25</accession>
<reference evidence="1 2" key="1">
    <citation type="submission" date="2015-06" db="EMBL/GenBank/DDBJ databases">
        <authorList>
            <person name="Hoefler B.C."/>
            <person name="Straight P.D."/>
        </authorList>
    </citation>
    <scope>NUCLEOTIDE SEQUENCE [LARGE SCALE GENOMIC DNA]</scope>
    <source>
        <strain evidence="1 2">Riq4</strain>
    </source>
</reference>
<evidence type="ECO:0000313" key="1">
    <source>
        <dbReference type="EMBL" id="KNH29197.1"/>
    </source>
</evidence>
<protein>
    <recommendedName>
        <fullName evidence="3">Phage protein</fullName>
    </recommendedName>
</protein>
<dbReference type="AlphaFoldDB" id="A0A0L1ML25"/>
<dbReference type="OrthoDB" id="6975002at2"/>
<evidence type="ECO:0000313" key="2">
    <source>
        <dbReference type="Proteomes" id="UP000036955"/>
    </source>
</evidence>
<organism evidence="1 2">
    <name type="scientific">Pseudomonas syringae</name>
    <dbReference type="NCBI Taxonomy" id="317"/>
    <lineage>
        <taxon>Bacteria</taxon>
        <taxon>Pseudomonadati</taxon>
        <taxon>Pseudomonadota</taxon>
        <taxon>Gammaproteobacteria</taxon>
        <taxon>Pseudomonadales</taxon>
        <taxon>Pseudomonadaceae</taxon>
        <taxon>Pseudomonas</taxon>
    </lineage>
</organism>
<comment type="caution">
    <text evidence="1">The sequence shown here is derived from an EMBL/GenBank/DDBJ whole genome shotgun (WGS) entry which is preliminary data.</text>
</comment>
<evidence type="ECO:0008006" key="3">
    <source>
        <dbReference type="Google" id="ProtNLM"/>
    </source>
</evidence>
<name>A0A0L1ML25_PSESX</name>
<sequence length="95" mass="10517">MFDEDLAGFLEDFDAGGLVDDRPFLAVRDMPDEIRAMAGINSQSTYYEILVITAEAQRLAIDNGKKIKVGGVSFRVRDRLMIDDGAFSLVSLTEI</sequence>
<dbReference type="Proteomes" id="UP000036955">
    <property type="component" value="Unassembled WGS sequence"/>
</dbReference>
<gene>
    <name evidence="1" type="ORF">ACS77_04735</name>
</gene>
<dbReference type="PATRIC" id="fig|317.197.peg.5438"/>
<dbReference type="EMBL" id="LFQK01000007">
    <property type="protein sequence ID" value="KNH29197.1"/>
    <property type="molecule type" value="Genomic_DNA"/>
</dbReference>
<proteinExistence type="predicted"/>